<dbReference type="InterPro" id="IPR051706">
    <property type="entry name" value="Glycosyltransferase_domain"/>
</dbReference>
<dbReference type="SUPFAM" id="SSF53448">
    <property type="entry name" value="Nucleotide-diphospho-sugar transferases"/>
    <property type="match status" value="1"/>
</dbReference>
<dbReference type="EMBL" id="CAUYUE010000001">
    <property type="protein sequence ID" value="CAK0736161.1"/>
    <property type="molecule type" value="Genomic_DNA"/>
</dbReference>
<feature type="chain" id="PRO_5043965183" evidence="2">
    <location>
        <begin position="24"/>
        <end position="293"/>
    </location>
</feature>
<evidence type="ECO:0000256" key="2">
    <source>
        <dbReference type="SAM" id="SignalP"/>
    </source>
</evidence>
<dbReference type="Pfam" id="PF04488">
    <property type="entry name" value="Gly_transf_sug"/>
    <property type="match status" value="1"/>
</dbReference>
<name>A0AAV1HRW1_9CHLO</name>
<organism evidence="3 4">
    <name type="scientific">Coccomyxa viridis</name>
    <dbReference type="NCBI Taxonomy" id="1274662"/>
    <lineage>
        <taxon>Eukaryota</taxon>
        <taxon>Viridiplantae</taxon>
        <taxon>Chlorophyta</taxon>
        <taxon>core chlorophytes</taxon>
        <taxon>Trebouxiophyceae</taxon>
        <taxon>Trebouxiophyceae incertae sedis</taxon>
        <taxon>Coccomyxaceae</taxon>
        <taxon>Coccomyxa</taxon>
    </lineage>
</organism>
<dbReference type="Gene3D" id="3.90.550.20">
    <property type="match status" value="1"/>
</dbReference>
<dbReference type="PANTHER" id="PTHR32385:SF23">
    <property type="entry name" value="NUCLEOTIDE-DIPHOSPHO-SUGAR TRANSFERASE"/>
    <property type="match status" value="1"/>
</dbReference>
<reference evidence="3 4" key="1">
    <citation type="submission" date="2023-10" db="EMBL/GenBank/DDBJ databases">
        <authorList>
            <person name="Maclean D."/>
            <person name="Macfadyen A."/>
        </authorList>
    </citation>
    <scope>NUCLEOTIDE SEQUENCE [LARGE SCALE GENOMIC DNA]</scope>
</reference>
<accession>A0AAV1HRW1</accession>
<keyword evidence="2" id="KW-0732">Signal</keyword>
<evidence type="ECO:0000313" key="4">
    <source>
        <dbReference type="Proteomes" id="UP001314263"/>
    </source>
</evidence>
<protein>
    <submittedName>
        <fullName evidence="3">Uncharacterized protein</fullName>
    </submittedName>
</protein>
<evidence type="ECO:0000256" key="1">
    <source>
        <dbReference type="ARBA" id="ARBA00022679"/>
    </source>
</evidence>
<keyword evidence="4" id="KW-1185">Reference proteome</keyword>
<evidence type="ECO:0000313" key="3">
    <source>
        <dbReference type="EMBL" id="CAK0736161.1"/>
    </source>
</evidence>
<dbReference type="GO" id="GO:0051999">
    <property type="term" value="P:mannosyl-inositol phosphorylceramide biosynthetic process"/>
    <property type="evidence" value="ECO:0007669"/>
    <property type="project" value="TreeGrafter"/>
</dbReference>
<proteinExistence type="predicted"/>
<comment type="caution">
    <text evidence="3">The sequence shown here is derived from an EMBL/GenBank/DDBJ whole genome shotgun (WGS) entry which is preliminary data.</text>
</comment>
<gene>
    <name evidence="3" type="ORF">CVIRNUC_000701</name>
</gene>
<dbReference type="Proteomes" id="UP001314263">
    <property type="component" value="Unassembled WGS sequence"/>
</dbReference>
<feature type="signal peptide" evidence="2">
    <location>
        <begin position="1"/>
        <end position="23"/>
    </location>
</feature>
<dbReference type="PANTHER" id="PTHR32385">
    <property type="entry name" value="MANNOSYL PHOSPHORYLINOSITOL CERAMIDE SYNTHASE"/>
    <property type="match status" value="1"/>
</dbReference>
<dbReference type="AlphaFoldDB" id="A0AAV1HRW1"/>
<dbReference type="GO" id="GO:0016020">
    <property type="term" value="C:membrane"/>
    <property type="evidence" value="ECO:0007669"/>
    <property type="project" value="GOC"/>
</dbReference>
<dbReference type="InterPro" id="IPR007577">
    <property type="entry name" value="GlycoTrfase_DXD_sugar-bd_CS"/>
</dbReference>
<dbReference type="InterPro" id="IPR029044">
    <property type="entry name" value="Nucleotide-diphossugar_trans"/>
</dbReference>
<dbReference type="GO" id="GO:0000030">
    <property type="term" value="F:mannosyltransferase activity"/>
    <property type="evidence" value="ECO:0007669"/>
    <property type="project" value="TreeGrafter"/>
</dbReference>
<sequence length="293" mass="34140">MQSPKRNFFLLLILATVLVPFEAQTRAGAASNRGSIPRIIHQSWKVETLPVKLRQWQQTMKERHPGWEYRLWTDAENRELVREHYPWLLDIYDGLPENIMRADMARILYMHQFGGLYADLDFEVLQPFDGLIKGESLVLASMTDDLTFNHSIPNAWMASAPGHRFWQFCLQHIVSAASPCMLRPQKGWFGLRRRRKWDWVEDVTGPPMLLKSVMAYNTTLGLAHVRILEPGIIYPIDWRYTSQDWKNAGFRPPKGSRKGHHEVCDPRQAGFSELACKAKFPDAYAITYWMHSW</sequence>
<keyword evidence="1" id="KW-0808">Transferase</keyword>